<protein>
    <recommendedName>
        <fullName evidence="1">VOC domain-containing protein</fullName>
    </recommendedName>
</protein>
<evidence type="ECO:0000259" key="1">
    <source>
        <dbReference type="PROSITE" id="PS51819"/>
    </source>
</evidence>
<reference evidence="2 3" key="1">
    <citation type="submission" date="2021-02" db="EMBL/GenBank/DDBJ databases">
        <authorList>
            <person name="Park J.-S."/>
        </authorList>
    </citation>
    <scope>NUCLEOTIDE SEQUENCE [LARGE SCALE GENOMIC DNA]</scope>
    <source>
        <strain evidence="2 3">188UL20-2</strain>
    </source>
</reference>
<dbReference type="Proteomes" id="UP000809621">
    <property type="component" value="Unassembled WGS sequence"/>
</dbReference>
<name>A0ABS2HBT1_9VIBR</name>
<keyword evidence="3" id="KW-1185">Reference proteome</keyword>
<dbReference type="EMBL" id="JAFEUM010000001">
    <property type="protein sequence ID" value="MBM7035040.1"/>
    <property type="molecule type" value="Genomic_DNA"/>
</dbReference>
<dbReference type="InterPro" id="IPR041581">
    <property type="entry name" value="Glyoxalase_6"/>
</dbReference>
<accession>A0ABS2HBT1</accession>
<dbReference type="SUPFAM" id="SSF54593">
    <property type="entry name" value="Glyoxalase/Bleomycin resistance protein/Dihydroxybiphenyl dioxygenase"/>
    <property type="match status" value="1"/>
</dbReference>
<gene>
    <name evidence="2" type="ORF">JQC93_01370</name>
</gene>
<sequence length="126" mass="13812">MKVTISIDVSNLDIAETFYVQALGCTLTRPQKNGMSVVSVENCAIYLQLKGEGSKATPSGDIARNYQRHWTPVHLDFLTEDVDSVVKKILQLGGQHEGGERGDWGAIAYCVDPFGNGFCVLHEKLV</sequence>
<proteinExistence type="predicted"/>
<organism evidence="2 3">
    <name type="scientific">Vibrio ulleungensis</name>
    <dbReference type="NCBI Taxonomy" id="2807619"/>
    <lineage>
        <taxon>Bacteria</taxon>
        <taxon>Pseudomonadati</taxon>
        <taxon>Pseudomonadota</taxon>
        <taxon>Gammaproteobacteria</taxon>
        <taxon>Vibrionales</taxon>
        <taxon>Vibrionaceae</taxon>
        <taxon>Vibrio</taxon>
    </lineage>
</organism>
<feature type="domain" description="VOC" evidence="1">
    <location>
        <begin position="1"/>
        <end position="123"/>
    </location>
</feature>
<dbReference type="InterPro" id="IPR029068">
    <property type="entry name" value="Glyas_Bleomycin-R_OHBP_Dase"/>
</dbReference>
<dbReference type="InterPro" id="IPR037523">
    <property type="entry name" value="VOC_core"/>
</dbReference>
<evidence type="ECO:0000313" key="2">
    <source>
        <dbReference type="EMBL" id="MBM7035040.1"/>
    </source>
</evidence>
<evidence type="ECO:0000313" key="3">
    <source>
        <dbReference type="Proteomes" id="UP000809621"/>
    </source>
</evidence>
<dbReference type="Pfam" id="PF18029">
    <property type="entry name" value="Glyoxalase_6"/>
    <property type="match status" value="1"/>
</dbReference>
<dbReference type="RefSeq" id="WP_205156677.1">
    <property type="nucleotide sequence ID" value="NZ_JAFEUM010000001.1"/>
</dbReference>
<comment type="caution">
    <text evidence="2">The sequence shown here is derived from an EMBL/GenBank/DDBJ whole genome shotgun (WGS) entry which is preliminary data.</text>
</comment>
<dbReference type="PROSITE" id="PS51819">
    <property type="entry name" value="VOC"/>
    <property type="match status" value="1"/>
</dbReference>
<dbReference type="Gene3D" id="3.10.180.10">
    <property type="entry name" value="2,3-Dihydroxybiphenyl 1,2-Dioxygenase, domain 1"/>
    <property type="match status" value="1"/>
</dbReference>